<dbReference type="PATRIC" id="fig|911238.3.peg.1439"/>
<feature type="region of interest" description="Disordered" evidence="3">
    <location>
        <begin position="28"/>
        <end position="105"/>
    </location>
</feature>
<comment type="caution">
    <text evidence="6">The sequence shown here is derived from an EMBL/GenBank/DDBJ whole genome shotgun (WGS) entry which is preliminary data.</text>
</comment>
<sequence>MPKNKILIYLLSTTLVLPTLAIPTAHADEVPNDKISQSPTDTKSNTADDKETAKDSTTKDKKKNTSTRKSSTQANKASDYNQLSQDDDDHTKDDVTNDQNKDNNLMDHIINDDMLKQSHFTQLFEPDKYEDSITLTSLIQNLFNLNSDISDYEQPESSSHNNESDNTSEDTSSSQTQTEDNKAQHHQDNEQQDDNSKSSSSKNEHTIVDEEDNQSSNDNNTNQMTTNDDKQQTDGSQDSKQHNNKTSNPEESDSIITDSALDSILDEYSEDAKKTQQDYESKHKHHKTTTDHNASTSKNDNPQLPTKKELEHKETPIQSFKDHDNIRRSDIRSTTLFESLPNLSGSNDNSNNFDVVDSKDTRSFIKSIAKDAHDIGQNDDIYASVMIAQAILESDSGRSALSKSPNYNLFGIKGTYQGQSVSFNTLEADGDSMYSINAGFRKYPDTKASLQDYSNLIKKGIDGNPTIYKPTWKSDAPSYKDATSHLAKTYATDPNYAKKLNTLIKHYNLTQFDNKKMPNLTNYTSSIKDSDVSNHNFKAFQETTSSMPYPHGQCTWYVYNRMKQFDLSISGSLGDAHHWNDRAAQDGYHVSHTPKAHTAVVFEAGQNGADAQYGHVAFVEKVNRDGSIIISESNVKGLGVISYRIINADDAEALSYISGK</sequence>
<dbReference type="NCBIfam" id="NF006360">
    <property type="entry name" value="PRK08581.1-2"/>
    <property type="match status" value="1"/>
</dbReference>
<evidence type="ECO:0000313" key="7">
    <source>
        <dbReference type="Proteomes" id="UP000005413"/>
    </source>
</evidence>
<evidence type="ECO:0000256" key="3">
    <source>
        <dbReference type="SAM" id="MobiDB-lite"/>
    </source>
</evidence>
<accession>G5JJK5</accession>
<feature type="compositionally biased region" description="Basic and acidic residues" evidence="3">
    <location>
        <begin position="46"/>
        <end position="59"/>
    </location>
</feature>
<dbReference type="RefSeq" id="WP_002464360.1">
    <property type="nucleotide sequence ID" value="NZ_AEUN01000451.1"/>
</dbReference>
<dbReference type="Proteomes" id="UP000005413">
    <property type="component" value="Unassembled WGS sequence"/>
</dbReference>
<name>G5JJK5_9STAP</name>
<feature type="compositionally biased region" description="Polar residues" evidence="3">
    <location>
        <begin position="149"/>
        <end position="160"/>
    </location>
</feature>
<evidence type="ECO:0000313" key="6">
    <source>
        <dbReference type="EMBL" id="EHJ07625.1"/>
    </source>
</evidence>
<keyword evidence="7" id="KW-1185">Reference proteome</keyword>
<keyword evidence="2" id="KW-0378">Hydrolase</keyword>
<dbReference type="OrthoDB" id="977752at2"/>
<dbReference type="InterPro" id="IPR002901">
    <property type="entry name" value="MGlyc_endo_b_GlcNAc-like_dom"/>
</dbReference>
<feature type="compositionally biased region" description="Basic and acidic residues" evidence="3">
    <location>
        <begin position="227"/>
        <end position="241"/>
    </location>
</feature>
<dbReference type="InterPro" id="IPR051056">
    <property type="entry name" value="Glycosyl_Hydrolase_73"/>
</dbReference>
<evidence type="ECO:0000259" key="5">
    <source>
        <dbReference type="PROSITE" id="PS50911"/>
    </source>
</evidence>
<dbReference type="PROSITE" id="PS50911">
    <property type="entry name" value="CHAP"/>
    <property type="match status" value="1"/>
</dbReference>
<feature type="domain" description="Peptidase C51" evidence="5">
    <location>
        <begin position="529"/>
        <end position="658"/>
    </location>
</feature>
<feature type="compositionally biased region" description="Basic and acidic residues" evidence="3">
    <location>
        <begin position="306"/>
        <end position="326"/>
    </location>
</feature>
<feature type="compositionally biased region" description="Low complexity" evidence="3">
    <location>
        <begin position="214"/>
        <end position="226"/>
    </location>
</feature>
<dbReference type="InterPro" id="IPR007921">
    <property type="entry name" value="CHAP_dom"/>
</dbReference>
<dbReference type="PANTHER" id="PTHR33308:SF9">
    <property type="entry name" value="PEPTIDOGLYCAN HYDROLASE FLGJ"/>
    <property type="match status" value="1"/>
</dbReference>
<feature type="compositionally biased region" description="Polar residues" evidence="3">
    <location>
        <begin position="244"/>
        <end position="255"/>
    </location>
</feature>
<dbReference type="Pfam" id="PF01832">
    <property type="entry name" value="Glucosaminidase"/>
    <property type="match status" value="1"/>
</dbReference>
<dbReference type="Gene3D" id="3.90.1720.10">
    <property type="entry name" value="endopeptidase domain like (from Nostoc punctiforme)"/>
    <property type="match status" value="1"/>
</dbReference>
<evidence type="ECO:0000256" key="2">
    <source>
        <dbReference type="ARBA" id="ARBA00022801"/>
    </source>
</evidence>
<feature type="compositionally biased region" description="Basic and acidic residues" evidence="3">
    <location>
        <begin position="271"/>
        <end position="281"/>
    </location>
</feature>
<feature type="chain" id="PRO_5003479362" evidence="4">
    <location>
        <begin position="28"/>
        <end position="660"/>
    </location>
</feature>
<dbReference type="Gene3D" id="4.10.80.30">
    <property type="entry name" value="DNA polymerase, domain 6"/>
    <property type="match status" value="1"/>
</dbReference>
<dbReference type="SMART" id="SM00047">
    <property type="entry name" value="LYZ2"/>
    <property type="match status" value="1"/>
</dbReference>
<dbReference type="Pfam" id="PF05257">
    <property type="entry name" value="CHAP"/>
    <property type="match status" value="1"/>
</dbReference>
<dbReference type="InterPro" id="IPR038765">
    <property type="entry name" value="Papain-like_cys_pep_sf"/>
</dbReference>
<feature type="signal peptide" evidence="4">
    <location>
        <begin position="1"/>
        <end position="27"/>
    </location>
</feature>
<feature type="compositionally biased region" description="Basic and acidic residues" evidence="3">
    <location>
        <begin position="179"/>
        <end position="189"/>
    </location>
</feature>
<feature type="compositionally biased region" description="Basic and acidic residues" evidence="3">
    <location>
        <begin position="89"/>
        <end position="105"/>
    </location>
</feature>
<organism evidence="6 7">
    <name type="scientific">Staphylococcus simiae CCM 7213 = CCUG 51256</name>
    <dbReference type="NCBI Taxonomy" id="911238"/>
    <lineage>
        <taxon>Bacteria</taxon>
        <taxon>Bacillati</taxon>
        <taxon>Bacillota</taxon>
        <taxon>Bacilli</taxon>
        <taxon>Bacillales</taxon>
        <taxon>Staphylococcaceae</taxon>
        <taxon>Staphylococcus</taxon>
    </lineage>
</organism>
<keyword evidence="4" id="KW-0732">Signal</keyword>
<dbReference type="GO" id="GO:0004040">
    <property type="term" value="F:amidase activity"/>
    <property type="evidence" value="ECO:0007669"/>
    <property type="project" value="InterPro"/>
</dbReference>
<feature type="compositionally biased region" description="Low complexity" evidence="3">
    <location>
        <begin position="169"/>
        <end position="178"/>
    </location>
</feature>
<feature type="region of interest" description="Disordered" evidence="3">
    <location>
        <begin position="149"/>
        <end position="255"/>
    </location>
</feature>
<dbReference type="EMBL" id="AEUN01000451">
    <property type="protein sequence ID" value="EHJ07625.1"/>
    <property type="molecule type" value="Genomic_DNA"/>
</dbReference>
<protein>
    <submittedName>
        <fullName evidence="6">N-acetylmuramoyl-L-alanine amidase</fullName>
    </submittedName>
</protein>
<comment type="similarity">
    <text evidence="1">In the N-terminal section; belongs to the N-acetylmuramoyl-L-alanine amidase 2 family.</text>
</comment>
<gene>
    <name evidence="6" type="ORF">SS7213T_08322</name>
</gene>
<feature type="compositionally biased region" description="Polar residues" evidence="3">
    <location>
        <begin position="34"/>
        <end position="45"/>
    </location>
</feature>
<evidence type="ECO:0000256" key="1">
    <source>
        <dbReference type="ARBA" id="ARBA00006088"/>
    </source>
</evidence>
<dbReference type="AlphaFoldDB" id="G5JJK5"/>
<dbReference type="Gene3D" id="1.10.530.10">
    <property type="match status" value="1"/>
</dbReference>
<reference evidence="6 7" key="1">
    <citation type="journal article" date="2012" name="BMC Genomics">
        <title>Comparative genomic analysis of the genus Staphylococcus including Staphylococcus aureus and its newly described sister species Staphylococcus simiae.</title>
        <authorList>
            <person name="Suzuki H."/>
            <person name="Lefebure T."/>
            <person name="Pavinski Bitar P."/>
            <person name="Stanhope M.J."/>
        </authorList>
    </citation>
    <scope>NUCLEOTIDE SEQUENCE [LARGE SCALE GENOMIC DNA]</scope>
    <source>
        <strain evidence="6 7">CCM 7213</strain>
    </source>
</reference>
<evidence type="ECO:0000256" key="4">
    <source>
        <dbReference type="SAM" id="SignalP"/>
    </source>
</evidence>
<feature type="compositionally biased region" description="Polar residues" evidence="3">
    <location>
        <begin position="291"/>
        <end position="304"/>
    </location>
</feature>
<feature type="compositionally biased region" description="Polar residues" evidence="3">
    <location>
        <begin position="73"/>
        <end position="84"/>
    </location>
</feature>
<feature type="region of interest" description="Disordered" evidence="3">
    <location>
        <begin position="271"/>
        <end position="326"/>
    </location>
</feature>
<dbReference type="PANTHER" id="PTHR33308">
    <property type="entry name" value="PEPTIDOGLYCAN HYDROLASE FLGJ"/>
    <property type="match status" value="1"/>
</dbReference>
<proteinExistence type="inferred from homology"/>
<dbReference type="SUPFAM" id="SSF54001">
    <property type="entry name" value="Cysteine proteinases"/>
    <property type="match status" value="1"/>
</dbReference>